<dbReference type="Pfam" id="PF07841">
    <property type="entry name" value="DM4_12"/>
    <property type="match status" value="1"/>
</dbReference>
<dbReference type="PANTHER" id="PTHR21398:SF7">
    <property type="entry name" value="LP19941P"/>
    <property type="match status" value="1"/>
</dbReference>
<dbReference type="SMART" id="SM00718">
    <property type="entry name" value="DM4_12"/>
    <property type="match status" value="1"/>
</dbReference>
<gene>
    <name evidence="2" type="ORF">CEUTPL_LOCUS13000</name>
</gene>
<evidence type="ECO:0000313" key="2">
    <source>
        <dbReference type="EMBL" id="CAG9772594.1"/>
    </source>
</evidence>
<dbReference type="PANTHER" id="PTHR21398">
    <property type="entry name" value="AGAP007094-PA"/>
    <property type="match status" value="1"/>
</dbReference>
<dbReference type="Proteomes" id="UP001152799">
    <property type="component" value="Chromosome 8"/>
</dbReference>
<organism evidence="2 3">
    <name type="scientific">Ceutorhynchus assimilis</name>
    <name type="common">cabbage seed weevil</name>
    <dbReference type="NCBI Taxonomy" id="467358"/>
    <lineage>
        <taxon>Eukaryota</taxon>
        <taxon>Metazoa</taxon>
        <taxon>Ecdysozoa</taxon>
        <taxon>Arthropoda</taxon>
        <taxon>Hexapoda</taxon>
        <taxon>Insecta</taxon>
        <taxon>Pterygota</taxon>
        <taxon>Neoptera</taxon>
        <taxon>Endopterygota</taxon>
        <taxon>Coleoptera</taxon>
        <taxon>Polyphaga</taxon>
        <taxon>Cucujiformia</taxon>
        <taxon>Curculionidae</taxon>
        <taxon>Ceutorhynchinae</taxon>
        <taxon>Ceutorhynchus</taxon>
    </lineage>
</organism>
<sequence>MDQEPLKKENKKTNATIQQLLKKINELISLQSPLSSQVPSTANHNNNNNESPQKVNNFSQQSGKKPKKDISKQSTQDEDMEVTDFPALESSNRNRLETAQPELSIRPNHTKTKNQLLQNYLEQKDNEEYETTTNKVTRNARKIPPITIRYLTFFLFFLEFSLGIKNDGLVKSRRKRYVAFPEGSTFIATLCLTWNIVGRTENIFVEGLNWGISYDLPNATTVMQVFNTNKFAHKRRQRRDLYNRIESVLENMGFEGKPCIYRAMCESARKLNRNDLPLAQEILRKFFTYPLERLSNLEPDEHREYHSATKYSLENRHLDCSDLFSDCTFSIVNMALGNYLV</sequence>
<dbReference type="EMBL" id="OU892284">
    <property type="protein sequence ID" value="CAG9772594.1"/>
    <property type="molecule type" value="Genomic_DNA"/>
</dbReference>
<dbReference type="AlphaFoldDB" id="A0A9N9MXD3"/>
<name>A0A9N9MXD3_9CUCU</name>
<reference evidence="2" key="1">
    <citation type="submission" date="2022-01" db="EMBL/GenBank/DDBJ databases">
        <authorList>
            <person name="King R."/>
        </authorList>
    </citation>
    <scope>NUCLEOTIDE SEQUENCE</scope>
</reference>
<feature type="compositionally biased region" description="Low complexity" evidence="1">
    <location>
        <begin position="33"/>
        <end position="49"/>
    </location>
</feature>
<dbReference type="OrthoDB" id="8185446at2759"/>
<feature type="compositionally biased region" description="Polar residues" evidence="1">
    <location>
        <begin position="50"/>
        <end position="63"/>
    </location>
</feature>
<accession>A0A9N9MXD3</accession>
<evidence type="ECO:0000313" key="3">
    <source>
        <dbReference type="Proteomes" id="UP001152799"/>
    </source>
</evidence>
<protein>
    <submittedName>
        <fullName evidence="2">Uncharacterized protein</fullName>
    </submittedName>
</protein>
<keyword evidence="3" id="KW-1185">Reference proteome</keyword>
<dbReference type="InterPro" id="IPR006631">
    <property type="entry name" value="DM4_12"/>
</dbReference>
<evidence type="ECO:0000256" key="1">
    <source>
        <dbReference type="SAM" id="MobiDB-lite"/>
    </source>
</evidence>
<feature type="region of interest" description="Disordered" evidence="1">
    <location>
        <begin position="33"/>
        <end position="112"/>
    </location>
</feature>
<proteinExistence type="predicted"/>